<dbReference type="EMBL" id="JAZDWU010000008">
    <property type="protein sequence ID" value="KAK9992998.1"/>
    <property type="molecule type" value="Genomic_DNA"/>
</dbReference>
<dbReference type="Proteomes" id="UP001459277">
    <property type="component" value="Unassembled WGS sequence"/>
</dbReference>
<dbReference type="PANTHER" id="PTHR47074:SF11">
    <property type="entry name" value="REVERSE TRANSCRIPTASE-LIKE PROTEIN"/>
    <property type="match status" value="1"/>
</dbReference>
<sequence length="246" mass="28518">MHMVKWSNVTLPKELGGLGLYSMKHRNEAILAKLCWRLAHEDGKPWANMLSAKYLCPNRVTVEGRKLPYFRVWAACKKGGPIYVKGLRWTVKKWHYETIEHLFRGCEVAHQFWLQLQVPHCNRNSYTLPFKTWMEVNCNDEMIATVKGIPWKVLFPMGMWHLWIHRNNFLFRTGTVDSQVWRKCILDSAEFFSIGIITKTKQLKAIVPVGWEKPPRGWLKLNTDGSAMRNTERAGGGGLIRDHDGA</sequence>
<name>A0AAW2C5M0_9ROSI</name>
<comment type="caution">
    <text evidence="1">The sequence shown here is derived from an EMBL/GenBank/DDBJ whole genome shotgun (WGS) entry which is preliminary data.</text>
</comment>
<dbReference type="AlphaFoldDB" id="A0AAW2C5M0"/>
<organism evidence="1 2">
    <name type="scientific">Lithocarpus litseifolius</name>
    <dbReference type="NCBI Taxonomy" id="425828"/>
    <lineage>
        <taxon>Eukaryota</taxon>
        <taxon>Viridiplantae</taxon>
        <taxon>Streptophyta</taxon>
        <taxon>Embryophyta</taxon>
        <taxon>Tracheophyta</taxon>
        <taxon>Spermatophyta</taxon>
        <taxon>Magnoliopsida</taxon>
        <taxon>eudicotyledons</taxon>
        <taxon>Gunneridae</taxon>
        <taxon>Pentapetalae</taxon>
        <taxon>rosids</taxon>
        <taxon>fabids</taxon>
        <taxon>Fagales</taxon>
        <taxon>Fagaceae</taxon>
        <taxon>Lithocarpus</taxon>
    </lineage>
</organism>
<evidence type="ECO:0008006" key="3">
    <source>
        <dbReference type="Google" id="ProtNLM"/>
    </source>
</evidence>
<reference evidence="1 2" key="1">
    <citation type="submission" date="2024-01" db="EMBL/GenBank/DDBJ databases">
        <title>A telomere-to-telomere, gap-free genome of sweet tea (Lithocarpus litseifolius).</title>
        <authorList>
            <person name="Zhou J."/>
        </authorList>
    </citation>
    <scope>NUCLEOTIDE SEQUENCE [LARGE SCALE GENOMIC DNA]</scope>
    <source>
        <strain evidence="1">Zhou-2022a</strain>
        <tissue evidence="1">Leaf</tissue>
    </source>
</reference>
<keyword evidence="2" id="KW-1185">Reference proteome</keyword>
<dbReference type="PANTHER" id="PTHR47074">
    <property type="entry name" value="BNAC02G40300D PROTEIN"/>
    <property type="match status" value="1"/>
</dbReference>
<accession>A0AAW2C5M0</accession>
<protein>
    <recommendedName>
        <fullName evidence="3">Reverse transcriptase zinc-binding domain-containing protein</fullName>
    </recommendedName>
</protein>
<evidence type="ECO:0000313" key="2">
    <source>
        <dbReference type="Proteomes" id="UP001459277"/>
    </source>
</evidence>
<dbReference type="InterPro" id="IPR052929">
    <property type="entry name" value="RNase_H-like_EbsB-rel"/>
</dbReference>
<proteinExistence type="predicted"/>
<gene>
    <name evidence="1" type="ORF">SO802_022701</name>
</gene>
<evidence type="ECO:0000313" key="1">
    <source>
        <dbReference type="EMBL" id="KAK9992998.1"/>
    </source>
</evidence>